<evidence type="ECO:0000313" key="12">
    <source>
        <dbReference type="EnsemblPlants" id="OMERI02G30920.1"/>
    </source>
</evidence>
<comment type="similarity">
    <text evidence="2 10">Belongs to the Casparian strip membrane proteins (CASP) family.</text>
</comment>
<feature type="transmembrane region" description="Helical" evidence="10">
    <location>
        <begin position="107"/>
        <end position="129"/>
    </location>
</feature>
<dbReference type="NCBIfam" id="TIGR01569">
    <property type="entry name" value="A_tha_TIGR01569"/>
    <property type="match status" value="1"/>
</dbReference>
<dbReference type="InterPro" id="IPR044173">
    <property type="entry name" value="CASPL"/>
</dbReference>
<accession>A0A0E0CRE8</accession>
<evidence type="ECO:0000256" key="6">
    <source>
        <dbReference type="ARBA" id="ARBA00022989"/>
    </source>
</evidence>
<comment type="function">
    <text evidence="9">Regulates membrane-cell wall junctions and localized cell wall deposition. Required for establishment of the Casparian strip membrane domain (CSD) and the subsequent formation of Casparian strips, a cell wall modification of the root endodermis that determines an apoplastic barrier between the intraorganismal apoplasm and the extraorganismal apoplasm and prevents lateral diffusion.</text>
</comment>
<keyword evidence="6 10" id="KW-1133">Transmembrane helix</keyword>
<evidence type="ECO:0000256" key="4">
    <source>
        <dbReference type="ARBA" id="ARBA00022475"/>
    </source>
</evidence>
<feature type="domain" description="Casparian strip membrane protein" evidence="11">
    <location>
        <begin position="1"/>
        <end position="50"/>
    </location>
</feature>
<dbReference type="STRING" id="40149.A0A0E0CRE8"/>
<name>A0A0E0CRE8_9ORYZ</name>
<protein>
    <recommendedName>
        <fullName evidence="10">CASP-like protein</fullName>
    </recommendedName>
</protein>
<organism evidence="12">
    <name type="scientific">Oryza meridionalis</name>
    <dbReference type="NCBI Taxonomy" id="40149"/>
    <lineage>
        <taxon>Eukaryota</taxon>
        <taxon>Viridiplantae</taxon>
        <taxon>Streptophyta</taxon>
        <taxon>Embryophyta</taxon>
        <taxon>Tracheophyta</taxon>
        <taxon>Spermatophyta</taxon>
        <taxon>Magnoliopsida</taxon>
        <taxon>Liliopsida</taxon>
        <taxon>Poales</taxon>
        <taxon>Poaceae</taxon>
        <taxon>BOP clade</taxon>
        <taxon>Oryzoideae</taxon>
        <taxon>Oryzeae</taxon>
        <taxon>Oryzinae</taxon>
        <taxon>Oryza</taxon>
    </lineage>
</organism>
<evidence type="ECO:0000256" key="3">
    <source>
        <dbReference type="ARBA" id="ARBA00011489"/>
    </source>
</evidence>
<dbReference type="EnsemblPlants" id="OMERI02G30920.1">
    <property type="protein sequence ID" value="OMERI02G30920.1"/>
    <property type="gene ID" value="OMERI02G30920"/>
</dbReference>
<dbReference type="InterPro" id="IPR006459">
    <property type="entry name" value="CASP/CASPL"/>
</dbReference>
<feature type="transmembrane region" description="Helical" evidence="10">
    <location>
        <begin position="24"/>
        <end position="46"/>
    </location>
</feature>
<sequence>MGTTNQTLPFFTQFLRFKAQYSDLPLFVVANSAVAAYLVLSIPLSIVHSSGPGQVTVGRCNAGAGGGGRVGVGGDRAYLAYKGNVRTNWFAVCQQFDSFCERISGSLIGSFAAMAVLLLLVLLSAAALARR</sequence>
<dbReference type="InterPro" id="IPR006702">
    <property type="entry name" value="CASP_dom"/>
</dbReference>
<evidence type="ECO:0000256" key="1">
    <source>
        <dbReference type="ARBA" id="ARBA00004651"/>
    </source>
</evidence>
<reference evidence="12" key="2">
    <citation type="submission" date="2018-05" db="EMBL/GenBank/DDBJ databases">
        <title>OmerRS3 (Oryza meridionalis Reference Sequence Version 3).</title>
        <authorList>
            <person name="Zhang J."/>
            <person name="Kudrna D."/>
            <person name="Lee S."/>
            <person name="Talag J."/>
            <person name="Welchert J."/>
            <person name="Wing R.A."/>
        </authorList>
    </citation>
    <scope>NUCLEOTIDE SEQUENCE [LARGE SCALE GENOMIC DNA]</scope>
    <source>
        <strain evidence="12">cv. OR44</strain>
    </source>
</reference>
<proteinExistence type="inferred from homology"/>
<dbReference type="Pfam" id="PF04535">
    <property type="entry name" value="CASP_dom"/>
    <property type="match status" value="2"/>
</dbReference>
<evidence type="ECO:0000259" key="11">
    <source>
        <dbReference type="Pfam" id="PF04535"/>
    </source>
</evidence>
<dbReference type="AlphaFoldDB" id="A0A0E0CRE8"/>
<reference evidence="12" key="1">
    <citation type="submission" date="2015-04" db="UniProtKB">
        <authorList>
            <consortium name="EnsemblPlants"/>
        </authorList>
    </citation>
    <scope>IDENTIFICATION</scope>
</reference>
<keyword evidence="7 10" id="KW-0472">Membrane</keyword>
<dbReference type="Proteomes" id="UP000008021">
    <property type="component" value="Chromosome 2"/>
</dbReference>
<evidence type="ECO:0000256" key="2">
    <source>
        <dbReference type="ARBA" id="ARBA00007651"/>
    </source>
</evidence>
<evidence type="ECO:0000313" key="13">
    <source>
        <dbReference type="Proteomes" id="UP000008021"/>
    </source>
</evidence>
<keyword evidence="13" id="KW-1185">Reference proteome</keyword>
<dbReference type="GO" id="GO:0071555">
    <property type="term" value="P:cell wall organization"/>
    <property type="evidence" value="ECO:0007669"/>
    <property type="project" value="UniProtKB-KW"/>
</dbReference>
<comment type="subunit">
    <text evidence="3 10">Homodimer and heterodimers.</text>
</comment>
<dbReference type="Gramene" id="OMERI02G30920.1">
    <property type="protein sequence ID" value="OMERI02G30920.1"/>
    <property type="gene ID" value="OMERI02G30920"/>
</dbReference>
<keyword evidence="8" id="KW-0961">Cell wall biogenesis/degradation</keyword>
<dbReference type="PANTHER" id="PTHR36488">
    <property type="entry name" value="CASP-LIKE PROTEIN 1U1"/>
    <property type="match status" value="1"/>
</dbReference>
<dbReference type="HOGENOM" id="CLU_066104_3_2_1"/>
<comment type="subcellular location">
    <subcellularLocation>
        <location evidence="1 10">Cell membrane</location>
        <topology evidence="1 10">Multi-pass membrane protein</topology>
    </subcellularLocation>
</comment>
<dbReference type="GO" id="GO:0005886">
    <property type="term" value="C:plasma membrane"/>
    <property type="evidence" value="ECO:0007669"/>
    <property type="project" value="UniProtKB-SubCell"/>
</dbReference>
<keyword evidence="4 10" id="KW-1003">Cell membrane</keyword>
<evidence type="ECO:0000256" key="5">
    <source>
        <dbReference type="ARBA" id="ARBA00022692"/>
    </source>
</evidence>
<evidence type="ECO:0000256" key="7">
    <source>
        <dbReference type="ARBA" id="ARBA00023136"/>
    </source>
</evidence>
<feature type="domain" description="Casparian strip membrane protein" evidence="11">
    <location>
        <begin position="75"/>
        <end position="115"/>
    </location>
</feature>
<evidence type="ECO:0000256" key="9">
    <source>
        <dbReference type="ARBA" id="ARBA00025302"/>
    </source>
</evidence>
<evidence type="ECO:0000256" key="10">
    <source>
        <dbReference type="RuleBase" id="RU361233"/>
    </source>
</evidence>
<dbReference type="PANTHER" id="PTHR36488:SF12">
    <property type="entry name" value="CASP-LIKE PROTEIN"/>
    <property type="match status" value="1"/>
</dbReference>
<keyword evidence="5 10" id="KW-0812">Transmembrane</keyword>
<comment type="caution">
    <text evidence="10">Lacks conserved residue(s) required for the propagation of feature annotation.</text>
</comment>
<evidence type="ECO:0000256" key="8">
    <source>
        <dbReference type="ARBA" id="ARBA00023316"/>
    </source>
</evidence>